<reference evidence="1" key="1">
    <citation type="submission" date="2019-03" db="EMBL/GenBank/DDBJ databases">
        <title>Lake Tanganyika Metagenome-Assembled Genomes (MAGs).</title>
        <authorList>
            <person name="Tran P."/>
        </authorList>
    </citation>
    <scope>NUCLEOTIDE SEQUENCE</scope>
    <source>
        <strain evidence="1">M_DeepCast_50m_m2_156</strain>
    </source>
</reference>
<evidence type="ECO:0000313" key="1">
    <source>
        <dbReference type="EMBL" id="MBM3282342.1"/>
    </source>
</evidence>
<dbReference type="PROSITE" id="PS51257">
    <property type="entry name" value="PROKAR_LIPOPROTEIN"/>
    <property type="match status" value="1"/>
</dbReference>
<sequence length="225" mass="23973">MKGLLIILGLIFFLGCVSNPNVPVACTDDAKICPDGSSVGRIPPSCEFAPCPVSQTTLTPEECRNQNATVIGDPGDGSVLQNGCSVNQTYLGFVEMGDEGGICCKYNSNPLIQISSDYVADETTIPSSAIQKFDEISPTYEKSFGTSISFCQREGEGFYVVIGSGGFAVAQYYYSTSGEDLGMGSYTDVQGGPWTAPPVDITAYTCTVLKENKGEMDRLYDTNST</sequence>
<organism evidence="1 2">
    <name type="scientific">Candidatus Iainarchaeum sp</name>
    <dbReference type="NCBI Taxonomy" id="3101447"/>
    <lineage>
        <taxon>Archaea</taxon>
        <taxon>Candidatus Iainarchaeota</taxon>
        <taxon>Candidatus Iainarchaeia</taxon>
        <taxon>Candidatus Iainarchaeales</taxon>
        <taxon>Candidatus Iainarchaeaceae</taxon>
        <taxon>Candidatus Iainarchaeum</taxon>
    </lineage>
</organism>
<proteinExistence type="predicted"/>
<evidence type="ECO:0000313" key="2">
    <source>
        <dbReference type="Proteomes" id="UP000774699"/>
    </source>
</evidence>
<gene>
    <name evidence="1" type="ORF">FJY86_03315</name>
</gene>
<evidence type="ECO:0008006" key="3">
    <source>
        <dbReference type="Google" id="ProtNLM"/>
    </source>
</evidence>
<dbReference type="Proteomes" id="UP000774699">
    <property type="component" value="Unassembled WGS sequence"/>
</dbReference>
<name>A0A8T4C6Z3_9ARCH</name>
<protein>
    <recommendedName>
        <fullName evidence="3">Lipoprotein</fullName>
    </recommendedName>
</protein>
<comment type="caution">
    <text evidence="1">The sequence shown here is derived from an EMBL/GenBank/DDBJ whole genome shotgun (WGS) entry which is preliminary data.</text>
</comment>
<dbReference type="EMBL" id="VGJJ01000024">
    <property type="protein sequence ID" value="MBM3282342.1"/>
    <property type="molecule type" value="Genomic_DNA"/>
</dbReference>
<dbReference type="AlphaFoldDB" id="A0A8T4C6Z3"/>
<accession>A0A8T4C6Z3</accession>